<evidence type="ECO:0000259" key="1">
    <source>
        <dbReference type="Pfam" id="PF00534"/>
    </source>
</evidence>
<dbReference type="SUPFAM" id="SSF53756">
    <property type="entry name" value="UDP-Glycosyltransferase/glycogen phosphorylase"/>
    <property type="match status" value="1"/>
</dbReference>
<evidence type="ECO:0000313" key="3">
    <source>
        <dbReference type="Proteomes" id="UP000605676"/>
    </source>
</evidence>
<gene>
    <name evidence="2" type="ORF">JIV24_10020</name>
</gene>
<dbReference type="InterPro" id="IPR001296">
    <property type="entry name" value="Glyco_trans_1"/>
</dbReference>
<sequence>MNHKILIIYPYFSPAEKAGGIVSSLCNLVNNLDNYQFYIYTSCYDLDGTQLDVKVNQWINANDNIQVYYSSADDANAIKAVLDEIKPDKIYINGIYGNKFFFKPIMALKGIKSKVIIAPRGMLHAGALKVKALKKKVYLSAIKISGLLKGLHWHATDEQEVKDIQMHFKGADVTLAQDTPPLQPNFANLTHTKQQGQLKLVFLSLITEKKNLLFLLEVMDKHPQLNVSLDVIGPIKDHAYWEKCLPLIEKNKDRIKYVGQVAPKEVVETLLPYDFFILPTLGENFGHVIFEALTAGKPVIISHFTPWSNLEAKQAGFNLDLDEAEWHNQLTKLVDLDNEGYQQMAQGAQSYLKDYLKSYTPKVDYEPLFG</sequence>
<dbReference type="Gene3D" id="3.40.50.2000">
    <property type="entry name" value="Glycogen Phosphorylase B"/>
    <property type="match status" value="1"/>
</dbReference>
<organism evidence="2 3">
    <name type="scientific">Carboxylicivirga marina</name>
    <dbReference type="NCBI Taxonomy" id="2800988"/>
    <lineage>
        <taxon>Bacteria</taxon>
        <taxon>Pseudomonadati</taxon>
        <taxon>Bacteroidota</taxon>
        <taxon>Bacteroidia</taxon>
        <taxon>Marinilabiliales</taxon>
        <taxon>Marinilabiliaceae</taxon>
        <taxon>Carboxylicivirga</taxon>
    </lineage>
</organism>
<dbReference type="RefSeq" id="WP_200464897.1">
    <property type="nucleotide sequence ID" value="NZ_JAENRR010000020.1"/>
</dbReference>
<comment type="caution">
    <text evidence="2">The sequence shown here is derived from an EMBL/GenBank/DDBJ whole genome shotgun (WGS) entry which is preliminary data.</text>
</comment>
<dbReference type="Pfam" id="PF00534">
    <property type="entry name" value="Glycos_transf_1"/>
    <property type="match status" value="1"/>
</dbReference>
<accession>A0ABS1HJ23</accession>
<dbReference type="InterPro" id="IPR050194">
    <property type="entry name" value="Glycosyltransferase_grp1"/>
</dbReference>
<keyword evidence="3" id="KW-1185">Reference proteome</keyword>
<dbReference type="EMBL" id="JAENRR010000020">
    <property type="protein sequence ID" value="MBK3517667.1"/>
    <property type="molecule type" value="Genomic_DNA"/>
</dbReference>
<feature type="domain" description="Glycosyl transferase family 1" evidence="1">
    <location>
        <begin position="192"/>
        <end position="306"/>
    </location>
</feature>
<reference evidence="2 3" key="1">
    <citation type="submission" date="2021-01" db="EMBL/GenBank/DDBJ databases">
        <title>Carboxyliciviraga sp.nov., isolated from coastal sediments.</title>
        <authorList>
            <person name="Lu D."/>
            <person name="Zhang T."/>
        </authorList>
    </citation>
    <scope>NUCLEOTIDE SEQUENCE [LARGE SCALE GENOMIC DNA]</scope>
    <source>
        <strain evidence="2 3">N1Y132</strain>
    </source>
</reference>
<name>A0ABS1HJ23_9BACT</name>
<proteinExistence type="predicted"/>
<evidence type="ECO:0000313" key="2">
    <source>
        <dbReference type="EMBL" id="MBK3517667.1"/>
    </source>
</evidence>
<dbReference type="PANTHER" id="PTHR45947:SF3">
    <property type="entry name" value="SULFOQUINOVOSYL TRANSFERASE SQD2"/>
    <property type="match status" value="1"/>
</dbReference>
<protein>
    <submittedName>
        <fullName evidence="2">Glycosyltransferase</fullName>
    </submittedName>
</protein>
<dbReference type="Proteomes" id="UP000605676">
    <property type="component" value="Unassembled WGS sequence"/>
</dbReference>
<dbReference type="PANTHER" id="PTHR45947">
    <property type="entry name" value="SULFOQUINOVOSYL TRANSFERASE SQD2"/>
    <property type="match status" value="1"/>
</dbReference>